<dbReference type="InterPro" id="IPR045864">
    <property type="entry name" value="aa-tRNA-synth_II/BPL/LPL"/>
</dbReference>
<dbReference type="PANTHER" id="PTHR43707:SF1">
    <property type="entry name" value="HISTIDINE--TRNA LIGASE, MITOCHONDRIAL-RELATED"/>
    <property type="match status" value="1"/>
</dbReference>
<feature type="binding site" evidence="6">
    <location>
        <position position="130"/>
    </location>
    <ligand>
        <name>L-histidine</name>
        <dbReference type="ChEBI" id="CHEBI:57595"/>
    </ligand>
</feature>
<evidence type="ECO:0000256" key="1">
    <source>
        <dbReference type="ARBA" id="ARBA00008226"/>
    </source>
</evidence>
<dbReference type="GO" id="GO:0005737">
    <property type="term" value="C:cytoplasm"/>
    <property type="evidence" value="ECO:0007669"/>
    <property type="project" value="UniProtKB-SubCell"/>
</dbReference>
<dbReference type="Proteomes" id="UP000316495">
    <property type="component" value="Unassembled WGS sequence"/>
</dbReference>
<name>A0A554LPL8_9BACT</name>
<dbReference type="Pfam" id="PF13393">
    <property type="entry name" value="tRNA-synt_His"/>
    <property type="match status" value="1"/>
</dbReference>
<dbReference type="GO" id="GO:0005524">
    <property type="term" value="F:ATP binding"/>
    <property type="evidence" value="ECO:0007669"/>
    <property type="project" value="UniProtKB-UniRule"/>
</dbReference>
<comment type="catalytic activity">
    <reaction evidence="4 5">
        <text>tRNA(His) + L-histidine + ATP = L-histidyl-tRNA(His) + AMP + diphosphate + H(+)</text>
        <dbReference type="Rhea" id="RHEA:17313"/>
        <dbReference type="Rhea" id="RHEA-COMP:9665"/>
        <dbReference type="Rhea" id="RHEA-COMP:9689"/>
        <dbReference type="ChEBI" id="CHEBI:15378"/>
        <dbReference type="ChEBI" id="CHEBI:30616"/>
        <dbReference type="ChEBI" id="CHEBI:33019"/>
        <dbReference type="ChEBI" id="CHEBI:57595"/>
        <dbReference type="ChEBI" id="CHEBI:78442"/>
        <dbReference type="ChEBI" id="CHEBI:78527"/>
        <dbReference type="ChEBI" id="CHEBI:456215"/>
        <dbReference type="EC" id="6.1.1.21"/>
    </reaction>
</comment>
<keyword evidence="5" id="KW-0436">Ligase</keyword>
<dbReference type="HAMAP" id="MF_00127">
    <property type="entry name" value="His_tRNA_synth"/>
    <property type="match status" value="1"/>
</dbReference>
<dbReference type="InterPro" id="IPR036621">
    <property type="entry name" value="Anticodon-bd_dom_sf"/>
</dbReference>
<feature type="binding site" evidence="6">
    <location>
        <position position="148"/>
    </location>
    <ligand>
        <name>L-histidine</name>
        <dbReference type="ChEBI" id="CHEBI:57595"/>
    </ligand>
</feature>
<dbReference type="SUPFAM" id="SSF55681">
    <property type="entry name" value="Class II aaRS and biotin synthetases"/>
    <property type="match status" value="1"/>
</dbReference>
<feature type="domain" description="Aminoacyl-transfer RNA synthetases class-II family profile" evidence="7">
    <location>
        <begin position="51"/>
        <end position="359"/>
    </location>
</feature>
<dbReference type="PROSITE" id="PS50862">
    <property type="entry name" value="AA_TRNA_LIGASE_II"/>
    <property type="match status" value="1"/>
</dbReference>
<evidence type="ECO:0000313" key="8">
    <source>
        <dbReference type="EMBL" id="TSC94817.1"/>
    </source>
</evidence>
<sequence length="445" mass="50376">MYLTLIGATIERVMENKTYQKPRGTRDILPEEQIYWRYLNSCAEDTLFGLGFSKIDTPIFEDKDIFVRGIGTATDIVEKEIFSISESGDDDPKYALRPEGTAGVVRAYIENGMSSWPQPVRLFYTGQMFRRERPQQGRLREHRQIGLEILGDPSAKSDFLAIISALEILKKSGFSDFIVSINSIGCPQCRPKYIDKLKEYYSKKLKDSCEDCQRRFNLNPLRLLDCKNDDCQKIKEDAPQILDFLCKECQDHFQDILGYLDDFDIKFLLDTKLVRGLDYYTKTVFEISAIGDESRKTTLCGGGRYDSLVSTLGGIATPAVGWGMGADRVIEELKKNKIVPAKIRGIEVYLIQLGKTTKPICKKIYNELKKSAINVYYIPSDDSLRSLLKDAAKLKVPTTVIIGQQEASAGRAIVRDLNSGSQEELKIAEAIEKIKKKYSRQKPAC</sequence>
<comment type="subcellular location">
    <subcellularLocation>
        <location evidence="5">Cytoplasm</location>
    </subcellularLocation>
</comment>
<evidence type="ECO:0000313" key="9">
    <source>
        <dbReference type="Proteomes" id="UP000316495"/>
    </source>
</evidence>
<dbReference type="InterPro" id="IPR006195">
    <property type="entry name" value="aa-tRNA-synth_II"/>
</dbReference>
<protein>
    <recommendedName>
        <fullName evidence="5">Histidine--tRNA ligase</fullName>
        <ecNumber evidence="5">6.1.1.21</ecNumber>
    </recommendedName>
    <alternativeName>
        <fullName evidence="5">Histidyl-tRNA synthetase</fullName>
        <shortName evidence="5">HisRS</shortName>
    </alternativeName>
</protein>
<dbReference type="NCBIfam" id="TIGR00442">
    <property type="entry name" value="hisS"/>
    <property type="match status" value="1"/>
</dbReference>
<evidence type="ECO:0000256" key="5">
    <source>
        <dbReference type="HAMAP-Rule" id="MF_00127"/>
    </source>
</evidence>
<keyword evidence="5" id="KW-0963">Cytoplasm</keyword>
<dbReference type="CDD" id="cd00773">
    <property type="entry name" value="HisRS-like_core"/>
    <property type="match status" value="1"/>
</dbReference>
<evidence type="ECO:0000259" key="7">
    <source>
        <dbReference type="PROSITE" id="PS50862"/>
    </source>
</evidence>
<dbReference type="InterPro" id="IPR041715">
    <property type="entry name" value="HisRS-like_core"/>
</dbReference>
<dbReference type="Gene3D" id="3.40.50.800">
    <property type="entry name" value="Anticodon-binding domain"/>
    <property type="match status" value="1"/>
</dbReference>
<dbReference type="AlphaFoldDB" id="A0A554LPL8"/>
<dbReference type="PIRSF" id="PIRSF001549">
    <property type="entry name" value="His-tRNA_synth"/>
    <property type="match status" value="1"/>
</dbReference>
<dbReference type="InterPro" id="IPR004154">
    <property type="entry name" value="Anticodon-bd"/>
</dbReference>
<keyword evidence="3 5" id="KW-0030">Aminoacyl-tRNA synthetase</keyword>
<gene>
    <name evidence="5" type="primary">hisS</name>
    <name evidence="8" type="ORF">Athens101428_158</name>
</gene>
<keyword evidence="5" id="KW-0648">Protein biosynthesis</keyword>
<feature type="binding site" evidence="6">
    <location>
        <begin position="279"/>
        <end position="280"/>
    </location>
    <ligand>
        <name>L-histidine</name>
        <dbReference type="ChEBI" id="CHEBI:57595"/>
    </ligand>
</feature>
<dbReference type="InterPro" id="IPR004516">
    <property type="entry name" value="HisRS/HisZ"/>
</dbReference>
<reference evidence="8 9" key="1">
    <citation type="submission" date="2017-07" db="EMBL/GenBank/DDBJ databases">
        <title>Mechanisms for carbon and nitrogen cycling indicate functional differentiation within the Candidate Phyla Radiation.</title>
        <authorList>
            <person name="Danczak R.E."/>
            <person name="Johnston M.D."/>
            <person name="Kenah C."/>
            <person name="Slattery M."/>
            <person name="Wrighton K.C."/>
            <person name="Wilkins M.J."/>
        </authorList>
    </citation>
    <scope>NUCLEOTIDE SEQUENCE [LARGE SCALE GENOMIC DNA]</scope>
    <source>
        <strain evidence="8">Athens1014_28</strain>
    </source>
</reference>
<feature type="binding site" evidence="6">
    <location>
        <position position="144"/>
    </location>
    <ligand>
        <name>L-histidine</name>
        <dbReference type="ChEBI" id="CHEBI:57595"/>
    </ligand>
</feature>
<dbReference type="PANTHER" id="PTHR43707">
    <property type="entry name" value="HISTIDYL-TRNA SYNTHETASE"/>
    <property type="match status" value="1"/>
</dbReference>
<feature type="binding site" evidence="6">
    <location>
        <position position="275"/>
    </location>
    <ligand>
        <name>L-histidine</name>
        <dbReference type="ChEBI" id="CHEBI:57595"/>
    </ligand>
</feature>
<organism evidence="8 9">
    <name type="scientific">Candidatus Berkelbacteria bacterium Athens1014_28</name>
    <dbReference type="NCBI Taxonomy" id="2017145"/>
    <lineage>
        <taxon>Bacteria</taxon>
        <taxon>Candidatus Berkelbacteria</taxon>
    </lineage>
</organism>
<evidence type="ECO:0000256" key="2">
    <source>
        <dbReference type="ARBA" id="ARBA00022741"/>
    </source>
</evidence>
<dbReference type="SUPFAM" id="SSF52954">
    <property type="entry name" value="Class II aaRS ABD-related"/>
    <property type="match status" value="1"/>
</dbReference>
<comment type="caution">
    <text evidence="8">The sequence shown here is derived from an EMBL/GenBank/DDBJ whole genome shotgun (WGS) entry which is preliminary data.</text>
</comment>
<keyword evidence="2 5" id="KW-0547">Nucleotide-binding</keyword>
<evidence type="ECO:0000256" key="4">
    <source>
        <dbReference type="ARBA" id="ARBA00047639"/>
    </source>
</evidence>
<keyword evidence="5" id="KW-0067">ATP-binding</keyword>
<dbReference type="EMBL" id="VMGN01000006">
    <property type="protein sequence ID" value="TSC94817.1"/>
    <property type="molecule type" value="Genomic_DNA"/>
</dbReference>
<dbReference type="Pfam" id="PF03129">
    <property type="entry name" value="HGTP_anticodon"/>
    <property type="match status" value="1"/>
</dbReference>
<dbReference type="Gene3D" id="3.30.930.10">
    <property type="entry name" value="Bira Bifunctional Protein, Domain 2"/>
    <property type="match status" value="1"/>
</dbReference>
<evidence type="ECO:0000256" key="3">
    <source>
        <dbReference type="ARBA" id="ARBA00023146"/>
    </source>
</evidence>
<dbReference type="GO" id="GO:0006427">
    <property type="term" value="P:histidyl-tRNA aminoacylation"/>
    <property type="evidence" value="ECO:0007669"/>
    <property type="project" value="UniProtKB-UniRule"/>
</dbReference>
<evidence type="ECO:0000256" key="6">
    <source>
        <dbReference type="PIRSR" id="PIRSR001549-1"/>
    </source>
</evidence>
<dbReference type="InterPro" id="IPR015807">
    <property type="entry name" value="His-tRNA-ligase"/>
</dbReference>
<dbReference type="GO" id="GO:0004821">
    <property type="term" value="F:histidine-tRNA ligase activity"/>
    <property type="evidence" value="ECO:0007669"/>
    <property type="project" value="UniProtKB-UniRule"/>
</dbReference>
<accession>A0A554LPL8</accession>
<proteinExistence type="inferred from homology"/>
<comment type="subunit">
    <text evidence="5">Homodimer.</text>
</comment>
<dbReference type="EC" id="6.1.1.21" evidence="5"/>
<comment type="similarity">
    <text evidence="1 5">Belongs to the class-II aminoacyl-tRNA synthetase family.</text>
</comment>
<feature type="binding site" evidence="6">
    <location>
        <begin position="99"/>
        <end position="101"/>
    </location>
    <ligand>
        <name>L-histidine</name>
        <dbReference type="ChEBI" id="CHEBI:57595"/>
    </ligand>
</feature>